<organism evidence="1 2">
    <name type="scientific">Dallia pectoralis</name>
    <name type="common">Alaska blackfish</name>
    <dbReference type="NCBI Taxonomy" id="75939"/>
    <lineage>
        <taxon>Eukaryota</taxon>
        <taxon>Metazoa</taxon>
        <taxon>Chordata</taxon>
        <taxon>Craniata</taxon>
        <taxon>Vertebrata</taxon>
        <taxon>Euteleostomi</taxon>
        <taxon>Actinopterygii</taxon>
        <taxon>Neopterygii</taxon>
        <taxon>Teleostei</taxon>
        <taxon>Protacanthopterygii</taxon>
        <taxon>Esociformes</taxon>
        <taxon>Umbridae</taxon>
        <taxon>Dallia</taxon>
    </lineage>
</organism>
<sequence length="79" mass="8926">MKREEPPEVYEWQSLPTPEEAKQLVDDLRETLASGGFDLRQWASNQTSVVSHLPKEARSDSTELWLAEDKSSSLNLPLG</sequence>
<accession>A0ACC2FXZ9</accession>
<comment type="caution">
    <text evidence="1">The sequence shown here is derived from an EMBL/GenBank/DDBJ whole genome shotgun (WGS) entry which is preliminary data.</text>
</comment>
<evidence type="ECO:0000313" key="2">
    <source>
        <dbReference type="Proteomes" id="UP001157502"/>
    </source>
</evidence>
<dbReference type="EMBL" id="CM055747">
    <property type="protein sequence ID" value="KAJ7996217.1"/>
    <property type="molecule type" value="Genomic_DNA"/>
</dbReference>
<protein>
    <submittedName>
        <fullName evidence="1">Uncharacterized protein</fullName>
    </submittedName>
</protein>
<proteinExistence type="predicted"/>
<dbReference type="Proteomes" id="UP001157502">
    <property type="component" value="Chromosome 20"/>
</dbReference>
<keyword evidence="2" id="KW-1185">Reference proteome</keyword>
<gene>
    <name evidence="1" type="ORF">DPEC_G00234760</name>
</gene>
<reference evidence="1" key="1">
    <citation type="submission" date="2021-05" db="EMBL/GenBank/DDBJ databases">
        <authorList>
            <person name="Pan Q."/>
            <person name="Jouanno E."/>
            <person name="Zahm M."/>
            <person name="Klopp C."/>
            <person name="Cabau C."/>
            <person name="Louis A."/>
            <person name="Berthelot C."/>
            <person name="Parey E."/>
            <person name="Roest Crollius H."/>
            <person name="Montfort J."/>
            <person name="Robinson-Rechavi M."/>
            <person name="Bouchez O."/>
            <person name="Lampietro C."/>
            <person name="Lopez Roques C."/>
            <person name="Donnadieu C."/>
            <person name="Postlethwait J."/>
            <person name="Bobe J."/>
            <person name="Dillon D."/>
            <person name="Chandos A."/>
            <person name="von Hippel F."/>
            <person name="Guiguen Y."/>
        </authorList>
    </citation>
    <scope>NUCLEOTIDE SEQUENCE</scope>
    <source>
        <strain evidence="1">YG-Jan2019</strain>
    </source>
</reference>
<name>A0ACC2FXZ9_DALPE</name>
<evidence type="ECO:0000313" key="1">
    <source>
        <dbReference type="EMBL" id="KAJ7996217.1"/>
    </source>
</evidence>